<organism evidence="1">
    <name type="scientific">Spongospora subterranea</name>
    <dbReference type="NCBI Taxonomy" id="70186"/>
    <lineage>
        <taxon>Eukaryota</taxon>
        <taxon>Sar</taxon>
        <taxon>Rhizaria</taxon>
        <taxon>Endomyxa</taxon>
        <taxon>Phytomyxea</taxon>
        <taxon>Plasmodiophorida</taxon>
        <taxon>Plasmodiophoridae</taxon>
        <taxon>Spongospora</taxon>
    </lineage>
</organism>
<dbReference type="InterPro" id="IPR042655">
    <property type="entry name" value="LRC72"/>
</dbReference>
<dbReference type="InterPro" id="IPR001611">
    <property type="entry name" value="Leu-rich_rpt"/>
</dbReference>
<dbReference type="InterPro" id="IPR032675">
    <property type="entry name" value="LRR_dom_sf"/>
</dbReference>
<dbReference type="PANTHER" id="PTHR46759:SF1">
    <property type="entry name" value="LEUCINE-RICH REPEAT-CONTAINING PROTEIN 72"/>
    <property type="match status" value="1"/>
</dbReference>
<dbReference type="SUPFAM" id="SSF52058">
    <property type="entry name" value="L domain-like"/>
    <property type="match status" value="1"/>
</dbReference>
<reference evidence="1" key="1">
    <citation type="submission" date="2015-04" db="EMBL/GenBank/DDBJ databases">
        <title>The genome sequence of the plant pathogenic Rhizarian Plasmodiophora brassicae reveals insights in its biotrophic life cycle and the origin of chitin synthesis.</title>
        <authorList>
            <person name="Schwelm A."/>
            <person name="Fogelqvist J."/>
            <person name="Knaust A."/>
            <person name="Julke S."/>
            <person name="Lilja T."/>
            <person name="Dhandapani V."/>
            <person name="Bonilla-Rosso G."/>
            <person name="Karlsson M."/>
            <person name="Shevchenko A."/>
            <person name="Choi S.R."/>
            <person name="Kim H.G."/>
            <person name="Park J.Y."/>
            <person name="Lim Y.P."/>
            <person name="Ludwig-Muller J."/>
            <person name="Dixelius C."/>
        </authorList>
    </citation>
    <scope>NUCLEOTIDE SEQUENCE</scope>
    <source>
        <tissue evidence="1">Potato root galls</tissue>
    </source>
</reference>
<sequence>MLLSLVPEEDVLSNPLAIAIGQSPKYVQSLYMGKQRITRIGNFARFVNLNVLYLNDNRLSVIDGLESCVRLKELFLQNNRITSIAGKSIASLRYMTKLNLSRNRLKNLSETLPFLRHMKQLEELDLFGNPLSEEQHYRLLVIHALKSVTVLDRIPVTKPEIEKADRLHVELVRSGHCISDSHHPAARPNLAFGKRWNLKPEAPQQYGPISMLSAKVIAKAKKVERQLARRHRDNLLALYGDCGERHYPENFSFPVPHHLRTSGKSHQFWSRFELHEILEKKFNDRSGSVLTPSLVKDVISNLDIGQLPSTESLNQMISTWPQQKAGSATEQCIALPALLEQLCDLKWGAVGPEQLISLRDQLYAKAKVAVTNGKDSDGLVKSTEALAVERFLQERELQ</sequence>
<dbReference type="PANTHER" id="PTHR46759">
    <property type="entry name" value="LEUCINE-RICH REPEAT-CONTAINING PROTEIN 72"/>
    <property type="match status" value="1"/>
</dbReference>
<accession>A0A0H5R983</accession>
<protein>
    <recommendedName>
        <fullName evidence="2">U2A'/phosphoprotein 32 family A C-terminal domain-containing protein</fullName>
    </recommendedName>
</protein>
<dbReference type="Gene3D" id="3.80.10.10">
    <property type="entry name" value="Ribonuclease Inhibitor"/>
    <property type="match status" value="1"/>
</dbReference>
<dbReference type="AlphaFoldDB" id="A0A0H5R983"/>
<evidence type="ECO:0000313" key="1">
    <source>
        <dbReference type="EMBL" id="CRZ10267.1"/>
    </source>
</evidence>
<proteinExistence type="predicted"/>
<dbReference type="Pfam" id="PF14580">
    <property type="entry name" value="LRR_9"/>
    <property type="match status" value="1"/>
</dbReference>
<dbReference type="SMART" id="SM00365">
    <property type="entry name" value="LRR_SD22"/>
    <property type="match status" value="2"/>
</dbReference>
<evidence type="ECO:0008006" key="2">
    <source>
        <dbReference type="Google" id="ProtNLM"/>
    </source>
</evidence>
<dbReference type="PROSITE" id="PS51450">
    <property type="entry name" value="LRR"/>
    <property type="match status" value="2"/>
</dbReference>
<dbReference type="EMBL" id="HACM01009825">
    <property type="protein sequence ID" value="CRZ10267.1"/>
    <property type="molecule type" value="Transcribed_RNA"/>
</dbReference>
<name>A0A0H5R983_9EUKA</name>